<evidence type="ECO:0000313" key="1">
    <source>
        <dbReference type="EMBL" id="SEQ72866.1"/>
    </source>
</evidence>
<dbReference type="STRING" id="163.SAMN04487775_10218"/>
<protein>
    <recommendedName>
        <fullName evidence="3">SH3 domain-containing protein</fullName>
    </recommendedName>
</protein>
<evidence type="ECO:0008006" key="3">
    <source>
        <dbReference type="Google" id="ProtNLM"/>
    </source>
</evidence>
<dbReference type="OrthoDB" id="361398at2"/>
<proteinExistence type="predicted"/>
<organism evidence="1 2">
    <name type="scientific">Treponema bryantii</name>
    <dbReference type="NCBI Taxonomy" id="163"/>
    <lineage>
        <taxon>Bacteria</taxon>
        <taxon>Pseudomonadati</taxon>
        <taxon>Spirochaetota</taxon>
        <taxon>Spirochaetia</taxon>
        <taxon>Spirochaetales</taxon>
        <taxon>Treponemataceae</taxon>
        <taxon>Treponema</taxon>
    </lineage>
</organism>
<dbReference type="PROSITE" id="PS51257">
    <property type="entry name" value="PROKAR_LIPOPROTEIN"/>
    <property type="match status" value="1"/>
</dbReference>
<name>A0A1H9IE61_9SPIR</name>
<keyword evidence="2" id="KW-1185">Reference proteome</keyword>
<accession>A0A1H9IE61</accession>
<gene>
    <name evidence="1" type="ORF">SAMN04487977_10998</name>
</gene>
<dbReference type="RefSeq" id="WP_074644887.1">
    <property type="nucleotide sequence ID" value="NZ_FOFU01000009.1"/>
</dbReference>
<sequence>MKNKLFVSAFLILIFAVMFVSCKKKGMEKIVFDNSHPLALAPDVEWAVVIEPYAVFKETDEWGAATAGHCRKGEILQVKGKSMDANKENWYYFDGGWLSQSSVSIFNNRYKAETVSNNLVNE</sequence>
<dbReference type="Proteomes" id="UP000182360">
    <property type="component" value="Unassembled WGS sequence"/>
</dbReference>
<dbReference type="AlphaFoldDB" id="A0A1H9IE61"/>
<dbReference type="EMBL" id="FOFU01000009">
    <property type="protein sequence ID" value="SEQ72866.1"/>
    <property type="molecule type" value="Genomic_DNA"/>
</dbReference>
<evidence type="ECO:0000313" key="2">
    <source>
        <dbReference type="Proteomes" id="UP000182360"/>
    </source>
</evidence>
<reference evidence="1 2" key="1">
    <citation type="submission" date="2016-10" db="EMBL/GenBank/DDBJ databases">
        <authorList>
            <person name="de Groot N.N."/>
        </authorList>
    </citation>
    <scope>NUCLEOTIDE SEQUENCE [LARGE SCALE GENOMIC DNA]</scope>
    <source>
        <strain evidence="1 2">B25</strain>
    </source>
</reference>